<dbReference type="GO" id="GO:0009279">
    <property type="term" value="C:cell outer membrane"/>
    <property type="evidence" value="ECO:0007669"/>
    <property type="project" value="UniProtKB-SubCell"/>
</dbReference>
<gene>
    <name evidence="12" type="ORF">ES675_13700</name>
</gene>
<dbReference type="EMBL" id="VSKL01000006">
    <property type="protein sequence ID" value="TYB71602.1"/>
    <property type="molecule type" value="Genomic_DNA"/>
</dbReference>
<dbReference type="Pfam" id="PF07715">
    <property type="entry name" value="Plug"/>
    <property type="match status" value="1"/>
</dbReference>
<dbReference type="RefSeq" id="WP_148367504.1">
    <property type="nucleotide sequence ID" value="NZ_VSKL01000006.1"/>
</dbReference>
<evidence type="ECO:0000256" key="6">
    <source>
        <dbReference type="ARBA" id="ARBA00023136"/>
    </source>
</evidence>
<dbReference type="PROSITE" id="PS52016">
    <property type="entry name" value="TONB_DEPENDENT_REC_3"/>
    <property type="match status" value="1"/>
</dbReference>
<dbReference type="InterPro" id="IPR023997">
    <property type="entry name" value="TonB-dep_OMP_SusC/RagA_CS"/>
</dbReference>
<keyword evidence="4 8" id="KW-0812">Transmembrane</keyword>
<evidence type="ECO:0000256" key="4">
    <source>
        <dbReference type="ARBA" id="ARBA00022692"/>
    </source>
</evidence>
<evidence type="ECO:0000313" key="12">
    <source>
        <dbReference type="EMBL" id="TYB71602.1"/>
    </source>
</evidence>
<dbReference type="InterPro" id="IPR023996">
    <property type="entry name" value="TonB-dep_OMP_SusC/RagA"/>
</dbReference>
<keyword evidence="6 8" id="KW-0472">Membrane</keyword>
<evidence type="ECO:0000256" key="1">
    <source>
        <dbReference type="ARBA" id="ARBA00004571"/>
    </source>
</evidence>
<evidence type="ECO:0000256" key="9">
    <source>
        <dbReference type="RuleBase" id="RU003357"/>
    </source>
</evidence>
<dbReference type="InterPro" id="IPR012910">
    <property type="entry name" value="Plug_dom"/>
</dbReference>
<dbReference type="InterPro" id="IPR036942">
    <property type="entry name" value="Beta-barrel_TonB_sf"/>
</dbReference>
<sequence length="979" mass="107605">MFHVAIHAQEIPISGVITDGQHPIAGASILIKHTVVGTVSDFDGRYELYAQPTDTLQISYLGYTPMELSVGSLRVINAILREDATALGEVTINAGYYNTTEKTKTGSIAQITAKEIAKQPVSNPLAAMQGLMSGVHITQTTGVVGGGFDIQIRGKNSLRADGSAPLYLVDGIPFATENLGSTLISSGILSGQGISPLNSLNPADIASIEVLKDADATAIYGSRGANGVVLITTKKGTSGKTRFSVNSYTGVGGVTRRLDLMNTQEYLTMREQAFLNDGLTEFPSYAYDVNGTWDRNRYTDWQNELIGGTAYTNSVQATISGGSETTRFLLSGTHYKESTVFPGDFSFRKNAVSFNVHHTATDDRFDVLLSGSYLADTNNLLGTDLTRQAYTLAPNAPEPYHPDGTLNWENSTWNNPYRLLNETYVAKNNNLISNAQLEYRPLPALAFKMGIGFSDTQLDESKATPHTIYDPSYGLDSASSTLILNTARLQTWNFEPQVTFNQSILGGTLDVLLGATFEGRQRDQSGLYAYGFTSNSLIHNLSAASQVAALSTTNTEYRYQAIFARLHYALADTYFINLTGRRDGSSRFGPGRQFANFGAIGAAWLFSESAFFDTHMGWLSFGKLRGSYGTTGNDQIGDYQYLDTYHLSGLGYGGQTGLEPTRLYNPNFSWETNRKMEVALEMGFLKDRLFLTTAYYTNRSSNQLVGIPLPGTTGFPLVTANLDATVENSGWEFDIQANWIRRPHFTWKSSLNISVPKNKLVSFPDLEGSTYVNQYVIGEPLDIIKVYHYTGMNPDTGIYEFEDYNGDGQLNSSHDRERIVRTAPEYFGGLQNSMGYKNWQFDFSLQFVKQLGSNYNYLGVLPGIASNLPVDFNDAWQQPGDSSPVQPYTTGLNSDVTNAYYRYIASDAAYSDASFIRIKNLSLSYTIPMTGMGTARCRIYAQGQNIFTLTKFKGPDPENQSSGMLPPLRVFSLGIDFSI</sequence>
<dbReference type="Pfam" id="PF00593">
    <property type="entry name" value="TonB_dep_Rec_b-barrel"/>
    <property type="match status" value="1"/>
</dbReference>
<dbReference type="InterPro" id="IPR008969">
    <property type="entry name" value="CarboxyPept-like_regulatory"/>
</dbReference>
<name>A0A5D0QQY0_9FLAO</name>
<feature type="domain" description="TonB-dependent receptor-like beta-barrel" evidence="10">
    <location>
        <begin position="381"/>
        <end position="945"/>
    </location>
</feature>
<comment type="similarity">
    <text evidence="8 9">Belongs to the TonB-dependent receptor family.</text>
</comment>
<dbReference type="AlphaFoldDB" id="A0A5D0QQY0"/>
<protein>
    <submittedName>
        <fullName evidence="12">SusC/RagA family TonB-linked outer membrane protein</fullName>
    </submittedName>
</protein>
<evidence type="ECO:0000256" key="7">
    <source>
        <dbReference type="ARBA" id="ARBA00023237"/>
    </source>
</evidence>
<comment type="subcellular location">
    <subcellularLocation>
        <location evidence="1 8">Cell outer membrane</location>
        <topology evidence="1 8">Multi-pass membrane protein</topology>
    </subcellularLocation>
</comment>
<keyword evidence="3 8" id="KW-1134">Transmembrane beta strand</keyword>
<keyword evidence="7 8" id="KW-0998">Cell outer membrane</keyword>
<dbReference type="NCBIfam" id="TIGR04056">
    <property type="entry name" value="OMP_RagA_SusC"/>
    <property type="match status" value="1"/>
</dbReference>
<dbReference type="Gene3D" id="2.40.170.20">
    <property type="entry name" value="TonB-dependent receptor, beta-barrel domain"/>
    <property type="match status" value="1"/>
</dbReference>
<evidence type="ECO:0000256" key="2">
    <source>
        <dbReference type="ARBA" id="ARBA00022448"/>
    </source>
</evidence>
<dbReference type="SUPFAM" id="SSF49464">
    <property type="entry name" value="Carboxypeptidase regulatory domain-like"/>
    <property type="match status" value="1"/>
</dbReference>
<dbReference type="OrthoDB" id="9768177at2"/>
<keyword evidence="5 9" id="KW-0798">TonB box</keyword>
<comment type="caution">
    <text evidence="12">The sequence shown here is derived from an EMBL/GenBank/DDBJ whole genome shotgun (WGS) entry which is preliminary data.</text>
</comment>
<reference evidence="12 13" key="1">
    <citation type="submission" date="2019-08" db="EMBL/GenBank/DDBJ databases">
        <title>Genomes of Antarctic Bizionia species.</title>
        <authorList>
            <person name="Bowman J.P."/>
        </authorList>
    </citation>
    <scope>NUCLEOTIDE SEQUENCE [LARGE SCALE GENOMIC DNA]</scope>
    <source>
        <strain evidence="12 13">APA-1</strain>
    </source>
</reference>
<dbReference type="InterPro" id="IPR000531">
    <property type="entry name" value="Beta-barrel_TonB"/>
</dbReference>
<evidence type="ECO:0000259" key="10">
    <source>
        <dbReference type="Pfam" id="PF00593"/>
    </source>
</evidence>
<dbReference type="SUPFAM" id="SSF56935">
    <property type="entry name" value="Porins"/>
    <property type="match status" value="1"/>
</dbReference>
<organism evidence="12 13">
    <name type="scientific">Bizionia algoritergicola</name>
    <dbReference type="NCBI Taxonomy" id="291187"/>
    <lineage>
        <taxon>Bacteria</taxon>
        <taxon>Pseudomonadati</taxon>
        <taxon>Bacteroidota</taxon>
        <taxon>Flavobacteriia</taxon>
        <taxon>Flavobacteriales</taxon>
        <taxon>Flavobacteriaceae</taxon>
        <taxon>Bizionia</taxon>
    </lineage>
</organism>
<dbReference type="Proteomes" id="UP000324358">
    <property type="component" value="Unassembled WGS sequence"/>
</dbReference>
<dbReference type="NCBIfam" id="TIGR04057">
    <property type="entry name" value="SusC_RagA_signa"/>
    <property type="match status" value="1"/>
</dbReference>
<accession>A0A5D0QQY0</accession>
<evidence type="ECO:0000256" key="8">
    <source>
        <dbReference type="PROSITE-ProRule" id="PRU01360"/>
    </source>
</evidence>
<dbReference type="InterPro" id="IPR039426">
    <property type="entry name" value="TonB-dep_rcpt-like"/>
</dbReference>
<proteinExistence type="inferred from homology"/>
<evidence type="ECO:0000259" key="11">
    <source>
        <dbReference type="Pfam" id="PF07715"/>
    </source>
</evidence>
<feature type="domain" description="TonB-dependent receptor plug" evidence="11">
    <location>
        <begin position="103"/>
        <end position="228"/>
    </location>
</feature>
<dbReference type="InterPro" id="IPR037066">
    <property type="entry name" value="Plug_dom_sf"/>
</dbReference>
<dbReference type="Pfam" id="PF13715">
    <property type="entry name" value="CarbopepD_reg_2"/>
    <property type="match status" value="1"/>
</dbReference>
<keyword evidence="2 8" id="KW-0813">Transport</keyword>
<evidence type="ECO:0000313" key="13">
    <source>
        <dbReference type="Proteomes" id="UP000324358"/>
    </source>
</evidence>
<dbReference type="Gene3D" id="2.170.130.10">
    <property type="entry name" value="TonB-dependent receptor, plug domain"/>
    <property type="match status" value="1"/>
</dbReference>
<evidence type="ECO:0000256" key="3">
    <source>
        <dbReference type="ARBA" id="ARBA00022452"/>
    </source>
</evidence>
<keyword evidence="13" id="KW-1185">Reference proteome</keyword>
<evidence type="ECO:0000256" key="5">
    <source>
        <dbReference type="ARBA" id="ARBA00023077"/>
    </source>
</evidence>